<gene>
    <name evidence="1" type="ORF">PROFUN_03812</name>
</gene>
<dbReference type="EMBL" id="MDYQ01000078">
    <property type="protein sequence ID" value="PRP83657.1"/>
    <property type="molecule type" value="Genomic_DNA"/>
</dbReference>
<evidence type="ECO:0000313" key="2">
    <source>
        <dbReference type="Proteomes" id="UP000241769"/>
    </source>
</evidence>
<dbReference type="Proteomes" id="UP000241769">
    <property type="component" value="Unassembled WGS sequence"/>
</dbReference>
<dbReference type="InParanoid" id="A0A2P6NI95"/>
<dbReference type="AlphaFoldDB" id="A0A2P6NI95"/>
<reference evidence="1 2" key="1">
    <citation type="journal article" date="2018" name="Genome Biol. Evol.">
        <title>Multiple Roots of Fruiting Body Formation in Amoebozoa.</title>
        <authorList>
            <person name="Hillmann F."/>
            <person name="Forbes G."/>
            <person name="Novohradska S."/>
            <person name="Ferling I."/>
            <person name="Riege K."/>
            <person name="Groth M."/>
            <person name="Westermann M."/>
            <person name="Marz M."/>
            <person name="Spaller T."/>
            <person name="Winckler T."/>
            <person name="Schaap P."/>
            <person name="Glockner G."/>
        </authorList>
    </citation>
    <scope>NUCLEOTIDE SEQUENCE [LARGE SCALE GENOMIC DNA]</scope>
    <source>
        <strain evidence="1 2">Jena</strain>
    </source>
</reference>
<protein>
    <submittedName>
        <fullName evidence="1">Uncharacterized protein</fullName>
    </submittedName>
</protein>
<comment type="caution">
    <text evidence="1">The sequence shown here is derived from an EMBL/GenBank/DDBJ whole genome shotgun (WGS) entry which is preliminary data.</text>
</comment>
<organism evidence="1 2">
    <name type="scientific">Planoprotostelium fungivorum</name>
    <dbReference type="NCBI Taxonomy" id="1890364"/>
    <lineage>
        <taxon>Eukaryota</taxon>
        <taxon>Amoebozoa</taxon>
        <taxon>Evosea</taxon>
        <taxon>Variosea</taxon>
        <taxon>Cavosteliida</taxon>
        <taxon>Cavosteliaceae</taxon>
        <taxon>Planoprotostelium</taxon>
    </lineage>
</organism>
<accession>A0A2P6NI95</accession>
<name>A0A2P6NI95_9EUKA</name>
<proteinExistence type="predicted"/>
<keyword evidence="2" id="KW-1185">Reference proteome</keyword>
<evidence type="ECO:0000313" key="1">
    <source>
        <dbReference type="EMBL" id="PRP83657.1"/>
    </source>
</evidence>
<sequence>MVYGWYAGVSMALSSEWTEDAFEITFKLVLGHLSAGFWVTFDIDRITAGSTFIGTTHIVKMNLNHLLLLFVTLWIGSNAFTHSYNLTVPSDQFTFQLAATPGGSGIFLNPTVNSYDSPEICKYLEHPHQLTVPTVQCRIEGDNVYGEEKWVVCLDTTLYEVKDRRNIFLQVDEIDVNPLPSDNTIYTSTGIMIYSYVATGEAPYFTLPPFAYVEPRNSTTYFIYTEPYGLYDSGVVNVSYPIFINNSSILQVTLPVLLCTTSEGFFTLSDGFKFYDGINQINEIAINVDPFDSGVPGTRCASYENGFHFTVRFNWTVSYRSDPISRTHIIPIGGETSHAFARFNSAAADLTTGVKLYDTVQFEIPPSNSTVWASVGLSDNFYSYYDCPVYPAANGFYDQIFIDPVSTPDPLHLDISPTALRFQNDSVDASVGRAYYYDAVDGEWAIVKMTSDVPIGVSIQKGCLYYVNKTTIPQPKDYYNRAYFIDTANPIYISYLPYDNFAPTWTPLVRTSILPYNSTEMDQSMWYTFNLTQGACFALSEGFISEGSQYAIYNDTYLSNFATNHFCNIIQPVLTVDILVIDVGITFYNRSIPHEFRKDYNVWAITVSPDTEAVLCDVDCAMYAFNANNEALQVWSDNIYPSPHSFFFNYNRETVYLLINYDSDVVIDPTILFGKSNNTLFTPAPDAVLHCGLKESCVGISDSCALGFCVNSAASVIASTSTYSGGITVYPVTTPAVNQTGADGTMIIGVASHAEKLAISLGFLLVAFVLV</sequence>